<dbReference type="PRINTS" id="PR00685">
    <property type="entry name" value="TIFACTORIIB"/>
</dbReference>
<keyword evidence="2" id="KW-0804">Transcription</keyword>
<evidence type="ECO:0000313" key="5">
    <source>
        <dbReference type="Proteomes" id="UP000541444"/>
    </source>
</evidence>
<dbReference type="GO" id="GO:0008270">
    <property type="term" value="F:zinc ion binding"/>
    <property type="evidence" value="ECO:0007669"/>
    <property type="project" value="InterPro"/>
</dbReference>
<reference evidence="4 5" key="1">
    <citation type="journal article" date="2020" name="IScience">
        <title>Genome Sequencing of the Endangered Kingdonia uniflora (Circaeasteraceae, Ranunculales) Reveals Potential Mechanisms of Evolutionary Specialization.</title>
        <authorList>
            <person name="Sun Y."/>
            <person name="Deng T."/>
            <person name="Zhang A."/>
            <person name="Moore M.J."/>
            <person name="Landis J.B."/>
            <person name="Lin N."/>
            <person name="Zhang H."/>
            <person name="Zhang X."/>
            <person name="Huang J."/>
            <person name="Zhang X."/>
            <person name="Sun H."/>
            <person name="Wang H."/>
        </authorList>
    </citation>
    <scope>NUCLEOTIDE SEQUENCE [LARGE SCALE GENOMIC DNA]</scope>
    <source>
        <strain evidence="4">TB1705</strain>
        <tissue evidence="4">Leaf</tissue>
    </source>
</reference>
<evidence type="ECO:0000313" key="4">
    <source>
        <dbReference type="EMBL" id="KAF6140504.1"/>
    </source>
</evidence>
<dbReference type="EMBL" id="JACGCM010002365">
    <property type="protein sequence ID" value="KAF6140504.1"/>
    <property type="molecule type" value="Genomic_DNA"/>
</dbReference>
<dbReference type="Pfam" id="PF04434">
    <property type="entry name" value="SWIM"/>
    <property type="match status" value="1"/>
</dbReference>
<evidence type="ECO:0000256" key="2">
    <source>
        <dbReference type="ARBA" id="ARBA00023163"/>
    </source>
</evidence>
<protein>
    <recommendedName>
        <fullName evidence="3">SWIM-type domain-containing protein</fullName>
    </recommendedName>
</protein>
<dbReference type="InterPro" id="IPR000812">
    <property type="entry name" value="TFIIB"/>
</dbReference>
<keyword evidence="1" id="KW-0805">Transcription regulation</keyword>
<dbReference type="PANTHER" id="PTHR31973">
    <property type="entry name" value="POLYPROTEIN, PUTATIVE-RELATED"/>
    <property type="match status" value="1"/>
</dbReference>
<dbReference type="GO" id="GO:0070897">
    <property type="term" value="P:transcription preinitiation complex assembly"/>
    <property type="evidence" value="ECO:0007669"/>
    <property type="project" value="InterPro"/>
</dbReference>
<keyword evidence="5" id="KW-1185">Reference proteome</keyword>
<organism evidence="4 5">
    <name type="scientific">Kingdonia uniflora</name>
    <dbReference type="NCBI Taxonomy" id="39325"/>
    <lineage>
        <taxon>Eukaryota</taxon>
        <taxon>Viridiplantae</taxon>
        <taxon>Streptophyta</taxon>
        <taxon>Embryophyta</taxon>
        <taxon>Tracheophyta</taxon>
        <taxon>Spermatophyta</taxon>
        <taxon>Magnoliopsida</taxon>
        <taxon>Ranunculales</taxon>
        <taxon>Circaeasteraceae</taxon>
        <taxon>Kingdonia</taxon>
    </lineage>
</organism>
<sequence>MSVVGFEKMLQLAERGDGGLLNSMEPTEQFFLQDRHNFEMMGDGVCLDSIKHGSSAWIVRVYGLDPVVEVLQECKRNTEVVFDHSAGDTVFSKYGLVLESHSIDETSEWRTFVNEASDNDPNRVGGPSNPLLNEGSLTTVISKANGASGGDNFPRWHNRGSNPERTLVLAFKNIAVMCDRLALVPTIKIRGSFENAYQLLTSYFAEVKLVDPDFVFEIQTTSCKDKRFTRYGVAYTNHVESWNNVILKVRDLPIHVFIEELRRICLEMSYKYREEAEKSHACLTPWATDHCESKKFVADSLICRVRTSRHHFQITSYGRTDSANIDDSTCSCRWWQTMGIPCEQGVHALGLANVDPTTHVFEYYTNNTYKAVYEPIWIPIRGIEQWKISKTDPRVRAPIPTVRVGRPRTERKRREKMPSLVTKLRFCSRCQKNGHNRRSCKLLPIPSDGNARPTMTPSFTMSTEPLVIPDKDIAISLH</sequence>
<accession>A0A7J7LDB2</accession>
<name>A0A7J7LDB2_9MAGN</name>
<gene>
    <name evidence="4" type="ORF">GIB67_012973</name>
</gene>
<dbReference type="Proteomes" id="UP000541444">
    <property type="component" value="Unassembled WGS sequence"/>
</dbReference>
<feature type="domain" description="SWIM-type" evidence="3">
    <location>
        <begin position="324"/>
        <end position="343"/>
    </location>
</feature>
<dbReference type="OrthoDB" id="25790at2759"/>
<dbReference type="SUPFAM" id="SSF57783">
    <property type="entry name" value="Zinc beta-ribbon"/>
    <property type="match status" value="1"/>
</dbReference>
<dbReference type="AlphaFoldDB" id="A0A7J7LDB2"/>
<comment type="caution">
    <text evidence="4">The sequence shown here is derived from an EMBL/GenBank/DDBJ whole genome shotgun (WGS) entry which is preliminary data.</text>
</comment>
<evidence type="ECO:0000259" key="3">
    <source>
        <dbReference type="Pfam" id="PF04434"/>
    </source>
</evidence>
<dbReference type="Gene3D" id="1.10.472.170">
    <property type="match status" value="1"/>
</dbReference>
<evidence type="ECO:0000256" key="1">
    <source>
        <dbReference type="ARBA" id="ARBA00023015"/>
    </source>
</evidence>
<dbReference type="PANTHER" id="PTHR31973:SF187">
    <property type="entry name" value="MUTATOR TRANSPOSASE MUDRA PROTEIN"/>
    <property type="match status" value="1"/>
</dbReference>
<proteinExistence type="predicted"/>
<dbReference type="InterPro" id="IPR007527">
    <property type="entry name" value="Znf_SWIM"/>
</dbReference>